<dbReference type="AlphaFoldDB" id="A0A443I345"/>
<dbReference type="GO" id="GO:0005829">
    <property type="term" value="C:cytosol"/>
    <property type="evidence" value="ECO:0007669"/>
    <property type="project" value="TreeGrafter"/>
</dbReference>
<dbReference type="GeneID" id="39595062"/>
<accession>A0A443I345</accession>
<dbReference type="EMBL" id="RCNU01000002">
    <property type="protein sequence ID" value="RWQ98482.1"/>
    <property type="molecule type" value="Genomic_DNA"/>
</dbReference>
<evidence type="ECO:0000256" key="4">
    <source>
        <dbReference type="ARBA" id="ARBA00016009"/>
    </source>
</evidence>
<evidence type="ECO:0000256" key="1">
    <source>
        <dbReference type="ARBA" id="ARBA00004123"/>
    </source>
</evidence>
<name>A0A443I345_BYSSP</name>
<evidence type="ECO:0000256" key="2">
    <source>
        <dbReference type="ARBA" id="ARBA00005546"/>
    </source>
</evidence>
<proteinExistence type="inferred from homology"/>
<keyword evidence="9" id="KW-0418">Kinase</keyword>
<reference evidence="9 10" key="1">
    <citation type="journal article" date="2018" name="Front. Microbiol.">
        <title>Genomic and genetic insights into a cosmopolitan fungus, Paecilomyces variotii (Eurotiales).</title>
        <authorList>
            <person name="Urquhart A.S."/>
            <person name="Mondo S.J."/>
            <person name="Makela M.R."/>
            <person name="Hane J.K."/>
            <person name="Wiebenga A."/>
            <person name="He G."/>
            <person name="Mihaltcheva S."/>
            <person name="Pangilinan J."/>
            <person name="Lipzen A."/>
            <person name="Barry K."/>
            <person name="de Vries R.P."/>
            <person name="Grigoriev I.V."/>
            <person name="Idnurm A."/>
        </authorList>
    </citation>
    <scope>NUCLEOTIDE SEQUENCE [LARGE SCALE GENOMIC DNA]</scope>
    <source>
        <strain evidence="9 10">CBS 101075</strain>
    </source>
</reference>
<evidence type="ECO:0000256" key="5">
    <source>
        <dbReference type="ARBA" id="ARBA00022694"/>
    </source>
</evidence>
<dbReference type="RefSeq" id="XP_028488127.1">
    <property type="nucleotide sequence ID" value="XM_028625785.1"/>
</dbReference>
<dbReference type="Pfam" id="PF08617">
    <property type="entry name" value="CGI-121"/>
    <property type="match status" value="1"/>
</dbReference>
<keyword evidence="10" id="KW-1185">Reference proteome</keyword>
<dbReference type="InterPro" id="IPR013926">
    <property type="entry name" value="CGI121/TPRKB"/>
</dbReference>
<evidence type="ECO:0000256" key="6">
    <source>
        <dbReference type="ARBA" id="ARBA00023242"/>
    </source>
</evidence>
<dbReference type="PANTHER" id="PTHR15840">
    <property type="entry name" value="CGI-121 FAMILY MEMBER"/>
    <property type="match status" value="1"/>
</dbReference>
<comment type="similarity">
    <text evidence="2 8">Belongs to the CGI121/TPRKB family.</text>
</comment>
<evidence type="ECO:0000313" key="9">
    <source>
        <dbReference type="EMBL" id="RWQ98482.1"/>
    </source>
</evidence>
<dbReference type="Proteomes" id="UP000283841">
    <property type="component" value="Unassembled WGS sequence"/>
</dbReference>
<dbReference type="PANTHER" id="PTHR15840:SF10">
    <property type="entry name" value="EKC_KEOPS COMPLEX SUBUNIT TPRKB"/>
    <property type="match status" value="1"/>
</dbReference>
<gene>
    <name evidence="9" type="ORF">C8Q69DRAFT_173042</name>
</gene>
<dbReference type="GO" id="GO:0000408">
    <property type="term" value="C:EKC/KEOPS complex"/>
    <property type="evidence" value="ECO:0007669"/>
    <property type="project" value="TreeGrafter"/>
</dbReference>
<keyword evidence="6 8" id="KW-0539">Nucleus</keyword>
<comment type="function">
    <text evidence="7">Component of the EKC/KEOPS complex that is required for the formation of a threonylcarbamoyl group on adenosine at position 37 (t(6)A37) in tRNAs that read codons beginning with adenine. The complex is probably involved in the transfer of the threonylcarbamoyl moiety of threonylcarbamoyl-AMP (TC-AMP) to the N6 group of A37. CGI121 acts as an allosteric effector that regulates the t(6)A activity of the complex. The EKC/KEOPS complex also promotes both telomere uncapping and telomere elongation. The complex is required for efficient recruitment of transcriptional coactivators. CGI121 is not required for tRNA modification.</text>
</comment>
<dbReference type="VEuPathDB" id="FungiDB:C8Q69DRAFT_173042"/>
<evidence type="ECO:0000313" key="10">
    <source>
        <dbReference type="Proteomes" id="UP000283841"/>
    </source>
</evidence>
<organism evidence="9 10">
    <name type="scientific">Byssochlamys spectabilis</name>
    <name type="common">Paecilomyces variotii</name>
    <dbReference type="NCBI Taxonomy" id="264951"/>
    <lineage>
        <taxon>Eukaryota</taxon>
        <taxon>Fungi</taxon>
        <taxon>Dikarya</taxon>
        <taxon>Ascomycota</taxon>
        <taxon>Pezizomycotina</taxon>
        <taxon>Eurotiomycetes</taxon>
        <taxon>Eurotiomycetidae</taxon>
        <taxon>Eurotiales</taxon>
        <taxon>Thermoascaceae</taxon>
        <taxon>Paecilomyces</taxon>
    </lineage>
</organism>
<evidence type="ECO:0000256" key="3">
    <source>
        <dbReference type="ARBA" id="ARBA00015316"/>
    </source>
</evidence>
<dbReference type="Gene3D" id="3.30.2380.10">
    <property type="entry name" value="CGI121/TPRKB"/>
    <property type="match status" value="1"/>
</dbReference>
<keyword evidence="5" id="KW-0819">tRNA processing</keyword>
<dbReference type="SUPFAM" id="SSF143870">
    <property type="entry name" value="PF0523-like"/>
    <property type="match status" value="1"/>
</dbReference>
<dbReference type="GO" id="GO:0002949">
    <property type="term" value="P:tRNA threonylcarbamoyladenosine modification"/>
    <property type="evidence" value="ECO:0007669"/>
    <property type="project" value="TreeGrafter"/>
</dbReference>
<evidence type="ECO:0000256" key="7">
    <source>
        <dbReference type="ARBA" id="ARBA00025043"/>
    </source>
</evidence>
<dbReference type="GO" id="GO:0016301">
    <property type="term" value="F:kinase activity"/>
    <property type="evidence" value="ECO:0007669"/>
    <property type="project" value="UniProtKB-KW"/>
</dbReference>
<keyword evidence="9" id="KW-0808">Transferase</keyword>
<comment type="caution">
    <text evidence="9">The sequence shown here is derived from an EMBL/GenBank/DDBJ whole genome shotgun (WGS) entry which is preliminary data.</text>
</comment>
<dbReference type="STRING" id="264951.A0A443I345"/>
<protein>
    <recommendedName>
        <fullName evidence="4">EKC/KEOPS complex subunit CGI121</fullName>
    </recommendedName>
    <alternativeName>
        <fullName evidence="3">EKC/KEOPS complex subunit cgi121</fullName>
    </alternativeName>
</protein>
<dbReference type="InterPro" id="IPR036504">
    <property type="entry name" value="CGI121/TPRKB_sf"/>
</dbReference>
<dbReference type="GO" id="GO:0005634">
    <property type="term" value="C:nucleus"/>
    <property type="evidence" value="ECO:0007669"/>
    <property type="project" value="UniProtKB-SubCell"/>
</dbReference>
<evidence type="ECO:0000256" key="8">
    <source>
        <dbReference type="RuleBase" id="RU004398"/>
    </source>
</evidence>
<comment type="subcellular location">
    <subcellularLocation>
        <location evidence="1">Nucleus</location>
    </subcellularLocation>
</comment>
<sequence length="201" mass="21958">MSLLETIDLSHLPPSTPVHIALYRDVKNAPFLRQQLLSGNTEFEYAFIDASMILSRTHILAATFRAVNDYLNGRLKSRNVHSEIVFSLSPNNNIAESFRKFGLTDATKDLLVIKVSVSPEITHDSVAQHLEKVVEGSPVPFSDETLSTISDVSKIRKAYKLGAAPAKPTKATSDQVNGTHYSSQKDLQVALLGAIALRGAT</sequence>